<sequence>MKLFKAFLVVLWTASYATAFFKIPCSRPVVVERADPIVNPGVLSGHLHTIMGGSGFDFSMTYEQARASSCSTCKVTADLSNYWIPSLYYRGQDGMFTSVSQSGGMLIYYLLRSDPKDPEYDDGLLAFPKGFRMLAGDPRLRSFNNGSLEQRAISYVCLGNSGPQTNGFPNRNCPDGLRVQVVFPSCWDGRNVDSPDHKSHMAYPSGVSTGSCPVSHPKRFVTLFYEVIFSVKDFKDKWYGQGQPFVLSNGYVLGDQLPWAKGRLVDTPPRDPTGFGLHGDFLNGWDISVLQQAVTQCTDSSGNLEKCKVFQFFDDEMRNGCRVPVKVNEPVTGQLNTLPGCNSVQDGPQNAQPQADCGATTQISEPQWGFKDVTSSLKFKYLGCARDPSNQGRTLPSPRKSGDYMTVDFCVKHCDSQGFQYAGLEYGKECWCGNSVAKDRMPKKGVLGVCEMPCAGNATETCGGYAALSLYQKCTGTCENAALI</sequence>
<comment type="caution">
    <text evidence="3">The sequence shown here is derived from an EMBL/GenBank/DDBJ whole genome shotgun (WGS) entry which is preliminary data.</text>
</comment>
<dbReference type="AlphaFoldDB" id="A0A4R8PSJ8"/>
<evidence type="ECO:0000313" key="5">
    <source>
        <dbReference type="Proteomes" id="UP000295703"/>
    </source>
</evidence>
<feature type="domain" description="WSC" evidence="2">
    <location>
        <begin position="378"/>
        <end position="474"/>
    </location>
</feature>
<dbReference type="InterPro" id="IPR018535">
    <property type="entry name" value="DUF1996"/>
</dbReference>
<keyword evidence="5" id="KW-1185">Reference proteome</keyword>
<accession>A0A4R8PSJ8</accession>
<feature type="chain" id="PRO_5033446907" evidence="1">
    <location>
        <begin position="20"/>
        <end position="484"/>
    </location>
</feature>
<dbReference type="SMART" id="SM00321">
    <property type="entry name" value="WSC"/>
    <property type="match status" value="1"/>
</dbReference>
<dbReference type="STRING" id="5466.A0A4R8PSJ8"/>
<protein>
    <submittedName>
        <fullName evidence="3">WSC domain-containing protein</fullName>
    </submittedName>
</protein>
<reference evidence="3 5" key="1">
    <citation type="submission" date="2018-12" db="EMBL/GenBank/DDBJ databases">
        <title>Genome sequence and assembly of Colletotrichum trifolii.</title>
        <authorList>
            <person name="Gan P."/>
            <person name="Shirasu K."/>
        </authorList>
    </citation>
    <scope>NUCLEOTIDE SEQUENCE [LARGE SCALE GENOMIC DNA]</scope>
    <source>
        <strain evidence="3 5">543-2</strain>
    </source>
</reference>
<dbReference type="PANTHER" id="PTHR43662">
    <property type="match status" value="1"/>
</dbReference>
<proteinExistence type="predicted"/>
<organism evidence="3 5">
    <name type="scientific">Colletotrichum trifolii</name>
    <dbReference type="NCBI Taxonomy" id="5466"/>
    <lineage>
        <taxon>Eukaryota</taxon>
        <taxon>Fungi</taxon>
        <taxon>Dikarya</taxon>
        <taxon>Ascomycota</taxon>
        <taxon>Pezizomycotina</taxon>
        <taxon>Sordariomycetes</taxon>
        <taxon>Hypocreomycetidae</taxon>
        <taxon>Glomerellales</taxon>
        <taxon>Glomerellaceae</taxon>
        <taxon>Colletotrichum</taxon>
        <taxon>Colletotrichum orbiculare species complex</taxon>
    </lineage>
</organism>
<dbReference type="PROSITE" id="PS51212">
    <property type="entry name" value="WSC"/>
    <property type="match status" value="1"/>
</dbReference>
<evidence type="ECO:0000256" key="1">
    <source>
        <dbReference type="SAM" id="SignalP"/>
    </source>
</evidence>
<dbReference type="EMBL" id="RYZW01001697">
    <property type="protein sequence ID" value="TDZ28298.1"/>
    <property type="molecule type" value="Genomic_DNA"/>
</dbReference>
<evidence type="ECO:0000259" key="2">
    <source>
        <dbReference type="PROSITE" id="PS51212"/>
    </source>
</evidence>
<dbReference type="PANTHER" id="PTHR43662:SF3">
    <property type="entry name" value="DOMAIN PROTEIN, PUTATIVE (AFU_ORTHOLOGUE AFUA_6G11970)-RELATED"/>
    <property type="match status" value="1"/>
</dbReference>
<evidence type="ECO:0000313" key="3">
    <source>
        <dbReference type="EMBL" id="TDZ28298.1"/>
    </source>
</evidence>
<evidence type="ECO:0000313" key="4">
    <source>
        <dbReference type="EMBL" id="TDZ28330.1"/>
    </source>
</evidence>
<dbReference type="InterPro" id="IPR002889">
    <property type="entry name" value="WSC_carb-bd"/>
</dbReference>
<feature type="signal peptide" evidence="1">
    <location>
        <begin position="1"/>
        <end position="19"/>
    </location>
</feature>
<keyword evidence="1" id="KW-0732">Signal</keyword>
<gene>
    <name evidence="4" type="ORF">CTRI78_v012039</name>
    <name evidence="3" type="ORF">CTRI78_v012057</name>
</gene>
<dbReference type="EMBL" id="RYZW01001632">
    <property type="protein sequence ID" value="TDZ28330.1"/>
    <property type="molecule type" value="Genomic_DNA"/>
</dbReference>
<dbReference type="Pfam" id="PF01822">
    <property type="entry name" value="WSC"/>
    <property type="match status" value="1"/>
</dbReference>
<dbReference type="Pfam" id="PF09362">
    <property type="entry name" value="DUF1996"/>
    <property type="match status" value="1"/>
</dbReference>
<name>A0A4R8PSJ8_COLTR</name>
<dbReference type="Proteomes" id="UP000295703">
    <property type="component" value="Unassembled WGS sequence"/>
</dbReference>